<organism evidence="4 5">
    <name type="scientific">Armatimonas rosea</name>
    <dbReference type="NCBI Taxonomy" id="685828"/>
    <lineage>
        <taxon>Bacteria</taxon>
        <taxon>Bacillati</taxon>
        <taxon>Armatimonadota</taxon>
        <taxon>Armatimonadia</taxon>
        <taxon>Armatimonadales</taxon>
        <taxon>Armatimonadaceae</taxon>
        <taxon>Armatimonas</taxon>
    </lineage>
</organism>
<comment type="caution">
    <text evidence="4">The sequence shown here is derived from an EMBL/GenBank/DDBJ whole genome shotgun (WGS) entry which is preliminary data.</text>
</comment>
<keyword evidence="5" id="KW-1185">Reference proteome</keyword>
<dbReference type="SUPFAM" id="SSF55785">
    <property type="entry name" value="PYP-like sensor domain (PAS domain)"/>
    <property type="match status" value="1"/>
</dbReference>
<dbReference type="SMART" id="SM00065">
    <property type="entry name" value="GAF"/>
    <property type="match status" value="1"/>
</dbReference>
<dbReference type="PANTHER" id="PTHR45138">
    <property type="entry name" value="REGULATORY COMPONENTS OF SENSORY TRANSDUCTION SYSTEM"/>
    <property type="match status" value="1"/>
</dbReference>
<dbReference type="GO" id="GO:1902201">
    <property type="term" value="P:negative regulation of bacterial-type flagellum-dependent cell motility"/>
    <property type="evidence" value="ECO:0007669"/>
    <property type="project" value="TreeGrafter"/>
</dbReference>
<dbReference type="InterPro" id="IPR043128">
    <property type="entry name" value="Rev_trsase/Diguanyl_cyclase"/>
</dbReference>
<dbReference type="Gene3D" id="3.30.450.20">
    <property type="entry name" value="PAS domain"/>
    <property type="match status" value="1"/>
</dbReference>
<dbReference type="SMART" id="SM00091">
    <property type="entry name" value="PAS"/>
    <property type="match status" value="1"/>
</dbReference>
<evidence type="ECO:0000259" key="3">
    <source>
        <dbReference type="PROSITE" id="PS50887"/>
    </source>
</evidence>
<dbReference type="RefSeq" id="WP_184203793.1">
    <property type="nucleotide sequence ID" value="NZ_JACHGW010000008.1"/>
</dbReference>
<dbReference type="SUPFAM" id="SSF55073">
    <property type="entry name" value="Nucleotide cyclase"/>
    <property type="match status" value="1"/>
</dbReference>
<dbReference type="InterPro" id="IPR029016">
    <property type="entry name" value="GAF-like_dom_sf"/>
</dbReference>
<dbReference type="Pfam" id="PF00990">
    <property type="entry name" value="GGDEF"/>
    <property type="match status" value="1"/>
</dbReference>
<dbReference type="InterPro" id="IPR050469">
    <property type="entry name" value="Diguanylate_Cyclase"/>
</dbReference>
<protein>
    <submittedName>
        <fullName evidence="4">Diguanylate cyclase (GGDEF)-like protein/PAS domain S-box-containing protein</fullName>
    </submittedName>
</protein>
<dbReference type="PROSITE" id="PS50887">
    <property type="entry name" value="GGDEF"/>
    <property type="match status" value="1"/>
</dbReference>
<evidence type="ECO:0000313" key="5">
    <source>
        <dbReference type="Proteomes" id="UP000520814"/>
    </source>
</evidence>
<dbReference type="GO" id="GO:0005886">
    <property type="term" value="C:plasma membrane"/>
    <property type="evidence" value="ECO:0007669"/>
    <property type="project" value="TreeGrafter"/>
</dbReference>
<dbReference type="SMART" id="SM00267">
    <property type="entry name" value="GGDEF"/>
    <property type="match status" value="1"/>
</dbReference>
<dbReference type="PROSITE" id="PS50112">
    <property type="entry name" value="PAS"/>
    <property type="match status" value="1"/>
</dbReference>
<sequence>MPNTNSQLTDDEARRLWALQRYHVLDTAALESSTENTYEDTTQLALSLAGMPIGLIAFADAERRWLKSSVGLEPDQTAGIWPFVQLVMACPTEVLVVSDPTRDPRLAKNPLVTEPPRARFFAGAPLVTQDGQVLGALCVLGPKPKKLTESQKQGLQRLARTLVSQLELFVHLQSQGKLLQELSVAQLDIQEADDRFQQAVAAMHDGLIVQEPSHGIVLCNPRAEQLLGVGADELQGLTFADPRWMAVRDNGSPFPSNEHPITVSLREGVPQENVIMGLHRPDGEVLWVSINSAPLFRPHEVRPYAAVATFADIRDRRHFQKIAEQQLIEFNKLNRRLEQRQRELAEANLQLEAQATVDGLTGLKNHRKFQEELLSQYRMSVRYQYPLSLILLDVDSFKSYNDTFGHPAGDDVLCTIADALLKATRVTDCAARYGGEEFAIVLPHTSADDSRVVAERCRRMIAELPWPRRPVTISVGVATLGLNTRDPKELTEQADQALYYSKNHGKNCVTHSFDITTEPLRAAA</sequence>
<dbReference type="Pfam" id="PF01590">
    <property type="entry name" value="GAF"/>
    <property type="match status" value="1"/>
</dbReference>
<accession>A0A7W9W9V5</accession>
<dbReference type="GO" id="GO:0052621">
    <property type="term" value="F:diguanylate cyclase activity"/>
    <property type="evidence" value="ECO:0007669"/>
    <property type="project" value="TreeGrafter"/>
</dbReference>
<dbReference type="InterPro" id="IPR000014">
    <property type="entry name" value="PAS"/>
</dbReference>
<dbReference type="Pfam" id="PF13426">
    <property type="entry name" value="PAS_9"/>
    <property type="match status" value="1"/>
</dbReference>
<keyword evidence="1" id="KW-0175">Coiled coil</keyword>
<dbReference type="FunFam" id="3.30.70.270:FF:000001">
    <property type="entry name" value="Diguanylate cyclase domain protein"/>
    <property type="match status" value="1"/>
</dbReference>
<dbReference type="InterPro" id="IPR035965">
    <property type="entry name" value="PAS-like_dom_sf"/>
</dbReference>
<dbReference type="CDD" id="cd00130">
    <property type="entry name" value="PAS"/>
    <property type="match status" value="1"/>
</dbReference>
<dbReference type="CDD" id="cd01949">
    <property type="entry name" value="GGDEF"/>
    <property type="match status" value="1"/>
</dbReference>
<name>A0A7W9W9V5_ARMRO</name>
<dbReference type="Gene3D" id="3.30.450.40">
    <property type="match status" value="1"/>
</dbReference>
<dbReference type="SUPFAM" id="SSF55781">
    <property type="entry name" value="GAF domain-like"/>
    <property type="match status" value="1"/>
</dbReference>
<feature type="domain" description="PAS" evidence="2">
    <location>
        <begin position="192"/>
        <end position="236"/>
    </location>
</feature>
<dbReference type="InterPro" id="IPR029787">
    <property type="entry name" value="Nucleotide_cyclase"/>
</dbReference>
<feature type="coiled-coil region" evidence="1">
    <location>
        <begin position="320"/>
        <end position="357"/>
    </location>
</feature>
<dbReference type="Proteomes" id="UP000520814">
    <property type="component" value="Unassembled WGS sequence"/>
</dbReference>
<dbReference type="GO" id="GO:0043709">
    <property type="term" value="P:cell adhesion involved in single-species biofilm formation"/>
    <property type="evidence" value="ECO:0007669"/>
    <property type="project" value="TreeGrafter"/>
</dbReference>
<dbReference type="InterPro" id="IPR000160">
    <property type="entry name" value="GGDEF_dom"/>
</dbReference>
<proteinExistence type="predicted"/>
<reference evidence="4 5" key="1">
    <citation type="submission" date="2020-08" db="EMBL/GenBank/DDBJ databases">
        <title>Genomic Encyclopedia of Type Strains, Phase IV (KMG-IV): sequencing the most valuable type-strain genomes for metagenomic binning, comparative biology and taxonomic classification.</title>
        <authorList>
            <person name="Goeker M."/>
        </authorList>
    </citation>
    <scope>NUCLEOTIDE SEQUENCE [LARGE SCALE GENOMIC DNA]</scope>
    <source>
        <strain evidence="4 5">DSM 23562</strain>
    </source>
</reference>
<dbReference type="NCBIfam" id="TIGR00254">
    <property type="entry name" value="GGDEF"/>
    <property type="match status" value="1"/>
</dbReference>
<dbReference type="PANTHER" id="PTHR45138:SF9">
    <property type="entry name" value="DIGUANYLATE CYCLASE DGCM-RELATED"/>
    <property type="match status" value="1"/>
</dbReference>
<dbReference type="EMBL" id="JACHGW010000008">
    <property type="protein sequence ID" value="MBB6053701.1"/>
    <property type="molecule type" value="Genomic_DNA"/>
</dbReference>
<feature type="domain" description="GGDEF" evidence="3">
    <location>
        <begin position="385"/>
        <end position="514"/>
    </location>
</feature>
<dbReference type="Gene3D" id="3.30.70.270">
    <property type="match status" value="1"/>
</dbReference>
<dbReference type="NCBIfam" id="TIGR00229">
    <property type="entry name" value="sensory_box"/>
    <property type="match status" value="1"/>
</dbReference>
<gene>
    <name evidence="4" type="ORF">HNQ39_005543</name>
</gene>
<dbReference type="InterPro" id="IPR003018">
    <property type="entry name" value="GAF"/>
</dbReference>
<dbReference type="AlphaFoldDB" id="A0A7W9W9V5"/>
<evidence type="ECO:0000313" key="4">
    <source>
        <dbReference type="EMBL" id="MBB6053701.1"/>
    </source>
</evidence>
<evidence type="ECO:0000259" key="2">
    <source>
        <dbReference type="PROSITE" id="PS50112"/>
    </source>
</evidence>
<evidence type="ECO:0000256" key="1">
    <source>
        <dbReference type="SAM" id="Coils"/>
    </source>
</evidence>